<dbReference type="PROSITE" id="PS50929">
    <property type="entry name" value="ABC_TM1F"/>
    <property type="match status" value="1"/>
</dbReference>
<dbReference type="GO" id="GO:0016887">
    <property type="term" value="F:ATP hydrolysis activity"/>
    <property type="evidence" value="ECO:0007669"/>
    <property type="project" value="InterPro"/>
</dbReference>
<sequence>MEGNHASSLRGSVALAVAAGLSQGISMLLLVLVLTAIVAGDWDTAMKDVVILIVAVIVHGVLLALATQCGFQSSMEFIRKMHRSLGCKLIRLPLSWFGPESQGRASHIAVRGTLFVATAAMDVLVPLIVSVISPLTLAVGAFMFDWRIGVALMMSAPFILLSSRLATRWESKGEEKVRHVRTDTDSRLLEFARSQQVLRASGMAEDYHPLSRAIDAQRSHGRSALWLSVGGMVLQGAVIQFVLALIIALVTWIILRGEIEPVTGVALMGLVVLSAGPLRILASLSTALEQSAQEINGVRTLLETPILPEPSQPIPFPDRHDIELDNVGFFYESSSKPVLDAVNLKLPENSYTALVGPSGSGKTTVLRLVARLWDVTDGAVRIGGVDIRKIRAEELYKNVSMIFQDVYLFNDTLWENIKLGNPRAKDSEIIDAARRAHVLEIVDRLPEGWSTRVGEGGNLLSGGEKQRVSVARALLRNAPIVLCDEPSSALDPSTRRAVTSALEDLATKSTVIVVAHQLETIRRAQIIILLDRGRIVAQGTHEQLQHAEQRYRDFWSQRNEAGYWNLARGHE</sequence>
<dbReference type="PANTHER" id="PTHR24221:SF654">
    <property type="entry name" value="ATP-BINDING CASSETTE SUB-FAMILY B MEMBER 6"/>
    <property type="match status" value="1"/>
</dbReference>
<reference evidence="15 16" key="1">
    <citation type="journal article" date="2012" name="BMC Genomics">
        <title>Complete genome sequence, lifestyle, and multi-drug resistance of the human pathogen Corynebacterium resistens DSM 45100 isolated from blood samples of a leukemia patient.</title>
        <authorList>
            <person name="Schroder J."/>
            <person name="Maus I."/>
            <person name="Meyer K."/>
            <person name="Wordemann S."/>
            <person name="Blom J."/>
            <person name="Jaenicke S."/>
            <person name="Schneider J."/>
            <person name="Trost E."/>
            <person name="Tauch A."/>
        </authorList>
    </citation>
    <scope>NUCLEOTIDE SEQUENCE [LARGE SCALE GENOMIC DNA]</scope>
    <source>
        <strain evidence="16">DSM 45100 / JCM 12819 / CCUG 50093 / GTC 2026 / SICGH 158</strain>
    </source>
</reference>
<dbReference type="AlphaFoldDB" id="F8DZT9"/>
<dbReference type="Pfam" id="PF00005">
    <property type="entry name" value="ABC_tran"/>
    <property type="match status" value="1"/>
</dbReference>
<dbReference type="PROSITE" id="PS00211">
    <property type="entry name" value="ABC_TRANSPORTER_1"/>
    <property type="match status" value="1"/>
</dbReference>
<dbReference type="HOGENOM" id="CLU_000604_84_9_11"/>
<dbReference type="InterPro" id="IPR036640">
    <property type="entry name" value="ABC1_TM_sf"/>
</dbReference>
<evidence type="ECO:0000256" key="8">
    <source>
        <dbReference type="ARBA" id="ARBA00022967"/>
    </source>
</evidence>
<feature type="transmembrane region" description="Helical" evidence="12">
    <location>
        <begin position="114"/>
        <end position="142"/>
    </location>
</feature>
<keyword evidence="6" id="KW-0547">Nucleotide-binding</keyword>
<keyword evidence="10 12" id="KW-0472">Membrane</keyword>
<feature type="domain" description="ABC transmembrane type-1" evidence="14">
    <location>
        <begin position="11"/>
        <end position="290"/>
    </location>
</feature>
<dbReference type="InterPro" id="IPR017871">
    <property type="entry name" value="ABC_transporter-like_CS"/>
</dbReference>
<dbReference type="GO" id="GO:0005886">
    <property type="term" value="C:plasma membrane"/>
    <property type="evidence" value="ECO:0007669"/>
    <property type="project" value="UniProtKB-SubCell"/>
</dbReference>
<evidence type="ECO:0000256" key="9">
    <source>
        <dbReference type="ARBA" id="ARBA00022989"/>
    </source>
</evidence>
<organism evidence="15 16">
    <name type="scientific">Corynebacterium resistens (strain DSM 45100 / JCM 12819 / GTC 2026 / SICGH 158)</name>
    <dbReference type="NCBI Taxonomy" id="662755"/>
    <lineage>
        <taxon>Bacteria</taxon>
        <taxon>Bacillati</taxon>
        <taxon>Actinomycetota</taxon>
        <taxon>Actinomycetes</taxon>
        <taxon>Mycobacteriales</taxon>
        <taxon>Corynebacteriaceae</taxon>
        <taxon>Corynebacterium</taxon>
    </lineage>
</organism>
<keyword evidence="7 15" id="KW-0067">ATP-binding</keyword>
<keyword evidence="8" id="KW-1278">Translocase</keyword>
<dbReference type="InterPro" id="IPR039421">
    <property type="entry name" value="Type_1_exporter"/>
</dbReference>
<dbReference type="Gene3D" id="3.40.50.300">
    <property type="entry name" value="P-loop containing nucleotide triphosphate hydrolases"/>
    <property type="match status" value="1"/>
</dbReference>
<comment type="similarity">
    <text evidence="11">Belongs to the ABC transporter superfamily. Siderophore-Fe(3+) uptake transporter (SIUT) (TC 3.A.1.21) family.</text>
</comment>
<evidence type="ECO:0000256" key="5">
    <source>
        <dbReference type="ARBA" id="ARBA00022692"/>
    </source>
</evidence>
<dbReference type="EMBL" id="CP002857">
    <property type="protein sequence ID" value="AEI09853.1"/>
    <property type="molecule type" value="Genomic_DNA"/>
</dbReference>
<evidence type="ECO:0000256" key="10">
    <source>
        <dbReference type="ARBA" id="ARBA00023136"/>
    </source>
</evidence>
<protein>
    <submittedName>
        <fullName evidence="15">ABC transport system ATP-binding/permease protein</fullName>
        <ecNumber evidence="15">3.6.3.44</ecNumber>
    </submittedName>
</protein>
<gene>
    <name evidence="15" type="ordered locus">CRES_1499</name>
</gene>
<evidence type="ECO:0000256" key="1">
    <source>
        <dbReference type="ARBA" id="ARBA00004429"/>
    </source>
</evidence>
<keyword evidence="2" id="KW-0813">Transport</keyword>
<keyword evidence="9 12" id="KW-1133">Transmembrane helix</keyword>
<dbReference type="SMART" id="SM00382">
    <property type="entry name" value="AAA"/>
    <property type="match status" value="1"/>
</dbReference>
<dbReference type="GO" id="GO:0034040">
    <property type="term" value="F:ATPase-coupled lipid transmembrane transporter activity"/>
    <property type="evidence" value="ECO:0007669"/>
    <property type="project" value="TreeGrafter"/>
</dbReference>
<dbReference type="SUPFAM" id="SSF52540">
    <property type="entry name" value="P-loop containing nucleoside triphosphate hydrolases"/>
    <property type="match status" value="1"/>
</dbReference>
<dbReference type="eggNOG" id="COG1132">
    <property type="taxonomic scope" value="Bacteria"/>
</dbReference>
<evidence type="ECO:0000256" key="4">
    <source>
        <dbReference type="ARBA" id="ARBA00022519"/>
    </source>
</evidence>
<dbReference type="EC" id="3.6.3.44" evidence="15"/>
<dbReference type="InterPro" id="IPR027417">
    <property type="entry name" value="P-loop_NTPase"/>
</dbReference>
<keyword evidence="4" id="KW-0997">Cell inner membrane</keyword>
<dbReference type="InterPro" id="IPR003439">
    <property type="entry name" value="ABC_transporter-like_ATP-bd"/>
</dbReference>
<feature type="transmembrane region" description="Helical" evidence="12">
    <location>
        <begin position="224"/>
        <end position="255"/>
    </location>
</feature>
<dbReference type="InterPro" id="IPR011527">
    <property type="entry name" value="ABC1_TM_dom"/>
</dbReference>
<dbReference type="Proteomes" id="UP000000492">
    <property type="component" value="Chromosome"/>
</dbReference>
<keyword evidence="15" id="KW-0378">Hydrolase</keyword>
<evidence type="ECO:0000256" key="11">
    <source>
        <dbReference type="ARBA" id="ARBA00023455"/>
    </source>
</evidence>
<evidence type="ECO:0000256" key="12">
    <source>
        <dbReference type="SAM" id="Phobius"/>
    </source>
</evidence>
<evidence type="ECO:0000256" key="7">
    <source>
        <dbReference type="ARBA" id="ARBA00022840"/>
    </source>
</evidence>
<dbReference type="GO" id="GO:0140359">
    <property type="term" value="F:ABC-type transporter activity"/>
    <property type="evidence" value="ECO:0007669"/>
    <property type="project" value="InterPro"/>
</dbReference>
<name>F8DZT9_CORRG</name>
<feature type="transmembrane region" description="Helical" evidence="12">
    <location>
        <begin position="49"/>
        <end position="71"/>
    </location>
</feature>
<evidence type="ECO:0000313" key="16">
    <source>
        <dbReference type="Proteomes" id="UP000000492"/>
    </source>
</evidence>
<dbReference type="Gene3D" id="1.20.1560.10">
    <property type="entry name" value="ABC transporter type 1, transmembrane domain"/>
    <property type="match status" value="1"/>
</dbReference>
<dbReference type="KEGG" id="crd:CRES_1499"/>
<evidence type="ECO:0000259" key="14">
    <source>
        <dbReference type="PROSITE" id="PS50929"/>
    </source>
</evidence>
<comment type="subcellular location">
    <subcellularLocation>
        <location evidence="1">Cell inner membrane</location>
        <topology evidence="1">Multi-pass membrane protein</topology>
    </subcellularLocation>
</comment>
<dbReference type="Pfam" id="PF00664">
    <property type="entry name" value="ABC_membrane"/>
    <property type="match status" value="1"/>
</dbReference>
<dbReference type="SUPFAM" id="SSF90123">
    <property type="entry name" value="ABC transporter transmembrane region"/>
    <property type="match status" value="1"/>
</dbReference>
<feature type="domain" description="ABC transporter" evidence="13">
    <location>
        <begin position="322"/>
        <end position="557"/>
    </location>
</feature>
<keyword evidence="3" id="KW-1003">Cell membrane</keyword>
<dbReference type="GO" id="GO:0005524">
    <property type="term" value="F:ATP binding"/>
    <property type="evidence" value="ECO:0007669"/>
    <property type="project" value="UniProtKB-KW"/>
</dbReference>
<dbReference type="STRING" id="662755.CRES_1499"/>
<keyword evidence="5 12" id="KW-0812">Transmembrane</keyword>
<evidence type="ECO:0000256" key="3">
    <source>
        <dbReference type="ARBA" id="ARBA00022475"/>
    </source>
</evidence>
<evidence type="ECO:0000256" key="6">
    <source>
        <dbReference type="ARBA" id="ARBA00022741"/>
    </source>
</evidence>
<dbReference type="FunFam" id="3.40.50.300:FF:000221">
    <property type="entry name" value="Multidrug ABC transporter ATP-binding protein"/>
    <property type="match status" value="1"/>
</dbReference>
<dbReference type="InterPro" id="IPR003593">
    <property type="entry name" value="AAA+_ATPase"/>
</dbReference>
<feature type="transmembrane region" description="Helical" evidence="12">
    <location>
        <begin position="12"/>
        <end position="37"/>
    </location>
</feature>
<evidence type="ECO:0000259" key="13">
    <source>
        <dbReference type="PROSITE" id="PS50893"/>
    </source>
</evidence>
<keyword evidence="16" id="KW-1185">Reference proteome</keyword>
<evidence type="ECO:0000313" key="15">
    <source>
        <dbReference type="EMBL" id="AEI09853.1"/>
    </source>
</evidence>
<dbReference type="PROSITE" id="PS50893">
    <property type="entry name" value="ABC_TRANSPORTER_2"/>
    <property type="match status" value="1"/>
</dbReference>
<evidence type="ECO:0000256" key="2">
    <source>
        <dbReference type="ARBA" id="ARBA00022448"/>
    </source>
</evidence>
<feature type="transmembrane region" description="Helical" evidence="12">
    <location>
        <begin position="261"/>
        <end position="282"/>
    </location>
</feature>
<dbReference type="PANTHER" id="PTHR24221">
    <property type="entry name" value="ATP-BINDING CASSETTE SUB-FAMILY B"/>
    <property type="match status" value="1"/>
</dbReference>
<proteinExistence type="inferred from homology"/>
<accession>F8DZT9</accession>